<keyword evidence="2" id="KW-1185">Reference proteome</keyword>
<proteinExistence type="predicted"/>
<dbReference type="EMBL" id="JBHSQI010000003">
    <property type="protein sequence ID" value="MFC6153430.1"/>
    <property type="molecule type" value="Genomic_DNA"/>
</dbReference>
<keyword evidence="1" id="KW-0328">Glycosyltransferase</keyword>
<sequence length="304" mass="34177">MRIMATLMVRDEVDIVAAMVEHTLAQGIDLLLVTDNGSVDGTREVLEAYAATGRVELFHDPLHEHQQGQRVTEMARRARTVHRADWVVNLDGDEFVVAVDRSLTVREALERTPFGLNAFTVDVVNMVGPTAGQVPGHTAFDQLVWRDRRPVEELERRDLHAHPTPNAVHRGESDVVVRPGNHFTTVVSNGQPDDAVRLEVLHVPWRSWEQFESKVVNTGSAYSASATLNPSPNHHGMRDYRLWQEGRLRPTYENRLPDAEQLALGEPQGWFVRETRLVDELTALRATALLPDLFDATLPVSMKV</sequence>
<name>A0ABW1QXT9_9ACTN</name>
<reference evidence="2" key="1">
    <citation type="journal article" date="2019" name="Int. J. Syst. Evol. Microbiol.">
        <title>The Global Catalogue of Microorganisms (GCM) 10K type strain sequencing project: providing services to taxonomists for standard genome sequencing and annotation.</title>
        <authorList>
            <consortium name="The Broad Institute Genomics Platform"/>
            <consortium name="The Broad Institute Genome Sequencing Center for Infectious Disease"/>
            <person name="Wu L."/>
            <person name="Ma J."/>
        </authorList>
    </citation>
    <scope>NUCLEOTIDE SEQUENCE [LARGE SCALE GENOMIC DNA]</scope>
    <source>
        <strain evidence="2">DFY28</strain>
    </source>
</reference>
<keyword evidence="1" id="KW-0808">Transferase</keyword>
<accession>A0ABW1QXT9</accession>
<comment type="caution">
    <text evidence="1">The sequence shown here is derived from an EMBL/GenBank/DDBJ whole genome shotgun (WGS) entry which is preliminary data.</text>
</comment>
<organism evidence="1 2">
    <name type="scientific">Nocardioides yefusunii</name>
    <dbReference type="NCBI Taxonomy" id="2500546"/>
    <lineage>
        <taxon>Bacteria</taxon>
        <taxon>Bacillati</taxon>
        <taxon>Actinomycetota</taxon>
        <taxon>Actinomycetes</taxon>
        <taxon>Propionibacteriales</taxon>
        <taxon>Nocardioidaceae</taxon>
        <taxon>Nocardioides</taxon>
    </lineage>
</organism>
<dbReference type="InterPro" id="IPR029044">
    <property type="entry name" value="Nucleotide-diphossugar_trans"/>
</dbReference>
<dbReference type="EC" id="2.4.-.-" evidence="1"/>
<gene>
    <name evidence="1" type="ORF">ACFPWU_07085</name>
</gene>
<evidence type="ECO:0000313" key="1">
    <source>
        <dbReference type="EMBL" id="MFC6153430.1"/>
    </source>
</evidence>
<dbReference type="Pfam" id="PF13704">
    <property type="entry name" value="Glyco_tranf_2_4"/>
    <property type="match status" value="1"/>
</dbReference>
<dbReference type="RefSeq" id="WP_239022088.1">
    <property type="nucleotide sequence ID" value="NZ_CP034929.1"/>
</dbReference>
<dbReference type="Proteomes" id="UP001596098">
    <property type="component" value="Unassembled WGS sequence"/>
</dbReference>
<dbReference type="CDD" id="cd00761">
    <property type="entry name" value="Glyco_tranf_GTA_type"/>
    <property type="match status" value="1"/>
</dbReference>
<dbReference type="GO" id="GO:0016757">
    <property type="term" value="F:glycosyltransferase activity"/>
    <property type="evidence" value="ECO:0007669"/>
    <property type="project" value="UniProtKB-KW"/>
</dbReference>
<protein>
    <submittedName>
        <fullName evidence="1">Glycosyltransferase family 2 protein</fullName>
        <ecNumber evidence="1">2.4.-.-</ecNumber>
    </submittedName>
</protein>
<dbReference type="SUPFAM" id="SSF53448">
    <property type="entry name" value="Nucleotide-diphospho-sugar transferases"/>
    <property type="match status" value="1"/>
</dbReference>
<dbReference type="Gene3D" id="3.90.550.10">
    <property type="entry name" value="Spore Coat Polysaccharide Biosynthesis Protein SpsA, Chain A"/>
    <property type="match status" value="1"/>
</dbReference>
<evidence type="ECO:0000313" key="2">
    <source>
        <dbReference type="Proteomes" id="UP001596098"/>
    </source>
</evidence>